<organism evidence="1 2">
    <name type="scientific">Lactiplantibacillus pentosus DSM 20314</name>
    <dbReference type="NCBI Taxonomy" id="1423791"/>
    <lineage>
        <taxon>Bacteria</taxon>
        <taxon>Bacillati</taxon>
        <taxon>Bacillota</taxon>
        <taxon>Bacilli</taxon>
        <taxon>Lactobacillales</taxon>
        <taxon>Lactobacillaceae</taxon>
        <taxon>Lactiplantibacillus</taxon>
    </lineage>
</organism>
<protein>
    <submittedName>
        <fullName evidence="1">Uncharacterized protein</fullName>
    </submittedName>
</protein>
<name>A0A837RBT1_LACPE</name>
<evidence type="ECO:0000313" key="2">
    <source>
        <dbReference type="Proteomes" id="UP000051020"/>
    </source>
</evidence>
<dbReference type="AlphaFoldDB" id="A0A837RBT1"/>
<gene>
    <name evidence="1" type="ORF">FD24_GL003347</name>
</gene>
<comment type="caution">
    <text evidence="1">The sequence shown here is derived from an EMBL/GenBank/DDBJ whole genome shotgun (WGS) entry which is preliminary data.</text>
</comment>
<reference evidence="1 2" key="1">
    <citation type="journal article" date="2015" name="Genome Announc.">
        <title>Expanding the biotechnology potential of lactobacilli through comparative genomics of 213 strains and associated genera.</title>
        <authorList>
            <person name="Sun Z."/>
            <person name="Harris H.M."/>
            <person name="McCann A."/>
            <person name="Guo C."/>
            <person name="Argimon S."/>
            <person name="Zhang W."/>
            <person name="Yang X."/>
            <person name="Jeffery I.B."/>
            <person name="Cooney J.C."/>
            <person name="Kagawa T.F."/>
            <person name="Liu W."/>
            <person name="Song Y."/>
            <person name="Salvetti E."/>
            <person name="Wrobel A."/>
            <person name="Rasinkangas P."/>
            <person name="Parkhill J."/>
            <person name="Rea M.C."/>
            <person name="O'Sullivan O."/>
            <person name="Ritari J."/>
            <person name="Douillard F.P."/>
            <person name="Paul Ross R."/>
            <person name="Yang R."/>
            <person name="Briner A.E."/>
            <person name="Felis G.E."/>
            <person name="de Vos W.M."/>
            <person name="Barrangou R."/>
            <person name="Klaenhammer T.R."/>
            <person name="Caufield P.W."/>
            <person name="Cui Y."/>
            <person name="Zhang H."/>
            <person name="O'Toole P.W."/>
        </authorList>
    </citation>
    <scope>NUCLEOTIDE SEQUENCE [LARGE SCALE GENOMIC DNA]</scope>
    <source>
        <strain evidence="1 2">DSM 20314</strain>
    </source>
</reference>
<dbReference type="GeneID" id="49394616"/>
<accession>A0A837RBT1</accession>
<proteinExistence type="predicted"/>
<sequence length="58" mass="7004">MDNEISKYELIATMKKDIQTFMNSESMLYLKKDSYSTEEYDRMLTEVKDDLKTRLLQK</sequence>
<evidence type="ECO:0000313" key="1">
    <source>
        <dbReference type="EMBL" id="KRK24923.1"/>
    </source>
</evidence>
<dbReference type="Proteomes" id="UP000051020">
    <property type="component" value="Unassembled WGS sequence"/>
</dbReference>
<dbReference type="EMBL" id="AZCU01000009">
    <property type="protein sequence ID" value="KRK24923.1"/>
    <property type="molecule type" value="Genomic_DNA"/>
</dbReference>
<dbReference type="RefSeq" id="WP_082606657.1">
    <property type="nucleotide sequence ID" value="NZ_AZCU01000009.1"/>
</dbReference>